<feature type="transmembrane region" description="Helical" evidence="9">
    <location>
        <begin position="436"/>
        <end position="453"/>
    </location>
</feature>
<dbReference type="CDD" id="cd11609">
    <property type="entry name" value="MCT1_N"/>
    <property type="match status" value="1"/>
</dbReference>
<dbReference type="PANTHER" id="PTHR48022">
    <property type="entry name" value="PLASTIDIC GLUCOSE TRANSPORTER 4"/>
    <property type="match status" value="1"/>
</dbReference>
<evidence type="ECO:0000256" key="6">
    <source>
        <dbReference type="ARBA" id="ARBA00022692"/>
    </source>
</evidence>
<dbReference type="SUPFAM" id="SSF103473">
    <property type="entry name" value="MFS general substrate transporter"/>
    <property type="match status" value="1"/>
</dbReference>
<sequence length="730" mass="80360">MKPFKLKYPWACAYCAFAALGACLYGYDGVYFNGVSTLDIFVQHFGTRRKDGTYKIPPSQLSIMTSMINVGELVGSLSAAPLNDYLGRKPVFLISSAMIVAGVIMQVTTVSNRSHITGGRAVLGFGVGSFSSTSPLYIGEVAPTSIRGPLLMCWQLTLSVSQILAAAINRGMESNMTPTAYRVPIGFQLVFPGLVFLLIYFVPESPRWLVRQGKEREAVRSLQAIRRGDQGYDAQADMETLRRDVRAEAELTAESSWIELVTNPVERRKLIYSAGALIAQQINGIQWFYYFGTVFSKEIGLSDPFMMTVIVFVIQVVVVFAAVLCANRIPRRPLLLITTIMMTISIFIVGCLGVPGSNVSRTFGKVIISFVILEITAFNFSWGPLGWTIASEMAVGRNRNKIYAIAVACFWVTVWATVFTLPYLYYSAGLGPKTGFVYTGLCFVTLAYVYFCVGEVTGRTIEEINGFFMNGIPAKQWRDQPILRTIGSPTELGDFKGKARPRSAKRQDVGLLPSRRADLRCPSSSQLCPSSTHLTNNTSPATMFKKDSIVPGAKTKVKSSVQRGIRAKVAEQYPLLEPYLDQIIPKKEQLDLVKLPDRVALYTLGSTPLFYQHMDDPIIPHLTVVHKYPECFKRMRIDRGAIRFVLSGASLMAPGLTSPGGRLPGCGDAAYDRDGELEAGDVVVVEAEGKEHACLVGQLKVGTKEIKDKKKGVALDAGHYLGDGLWKMEF</sequence>
<feature type="transmembrane region" description="Helical" evidence="9">
    <location>
        <begin position="121"/>
        <end position="138"/>
    </location>
</feature>
<dbReference type="InterPro" id="IPR005828">
    <property type="entry name" value="MFS_sugar_transport-like"/>
</dbReference>
<evidence type="ECO:0000256" key="2">
    <source>
        <dbReference type="ARBA" id="ARBA00004496"/>
    </source>
</evidence>
<evidence type="ECO:0000256" key="5">
    <source>
        <dbReference type="ARBA" id="ARBA00022490"/>
    </source>
</evidence>
<dbReference type="PROSITE" id="PS50890">
    <property type="entry name" value="PUA"/>
    <property type="match status" value="1"/>
</dbReference>
<dbReference type="SUPFAM" id="SSF88697">
    <property type="entry name" value="PUA domain-like"/>
    <property type="match status" value="1"/>
</dbReference>
<dbReference type="Gene3D" id="3.10.400.20">
    <property type="match status" value="1"/>
</dbReference>
<feature type="transmembrane region" description="Helical" evidence="9">
    <location>
        <begin position="91"/>
        <end position="109"/>
    </location>
</feature>
<dbReference type="InterPro" id="IPR036259">
    <property type="entry name" value="MFS_trans_sf"/>
</dbReference>
<dbReference type="InterPro" id="IPR020846">
    <property type="entry name" value="MFS_dom"/>
</dbReference>
<feature type="transmembrane region" description="Helical" evidence="9">
    <location>
        <begin position="334"/>
        <end position="355"/>
    </location>
</feature>
<reference evidence="11 12" key="1">
    <citation type="submission" date="2024-04" db="EMBL/GenBank/DDBJ databases">
        <title>Phyllosticta paracitricarpa is synonymous to the EU quarantine fungus P. citricarpa based on phylogenomic analyses.</title>
        <authorList>
            <consortium name="Lawrence Berkeley National Laboratory"/>
            <person name="Van Ingen-Buijs V.A."/>
            <person name="Van Westerhoven A.C."/>
            <person name="Haridas S."/>
            <person name="Skiadas P."/>
            <person name="Martin F."/>
            <person name="Groenewald J.Z."/>
            <person name="Crous P.W."/>
            <person name="Seidl M.F."/>
        </authorList>
    </citation>
    <scope>NUCLEOTIDE SEQUENCE [LARGE SCALE GENOMIC DNA]</scope>
    <source>
        <strain evidence="11 12">CBS 123374</strain>
    </source>
</reference>
<dbReference type="InterPro" id="IPR002478">
    <property type="entry name" value="PUA"/>
</dbReference>
<feature type="domain" description="Major facilitator superfamily (MFS) profile" evidence="10">
    <location>
        <begin position="14"/>
        <end position="457"/>
    </location>
</feature>
<dbReference type="Gene3D" id="1.20.1250.20">
    <property type="entry name" value="MFS general substrate transporter like domains"/>
    <property type="match status" value="1"/>
</dbReference>
<keyword evidence="12" id="KW-1185">Reference proteome</keyword>
<evidence type="ECO:0000256" key="4">
    <source>
        <dbReference type="ARBA" id="ARBA00022448"/>
    </source>
</evidence>
<dbReference type="InterPro" id="IPR015947">
    <property type="entry name" value="PUA-like_sf"/>
</dbReference>
<dbReference type="InterPro" id="IPR050360">
    <property type="entry name" value="MFS_Sugar_Transporters"/>
</dbReference>
<dbReference type="NCBIfam" id="TIGR00879">
    <property type="entry name" value="SP"/>
    <property type="match status" value="1"/>
</dbReference>
<dbReference type="PROSITE" id="PS51257">
    <property type="entry name" value="PROKAR_LIPOPROTEIN"/>
    <property type="match status" value="1"/>
</dbReference>
<feature type="transmembrane region" description="Helical" evidence="9">
    <location>
        <begin position="402"/>
        <end position="424"/>
    </location>
</feature>
<dbReference type="PROSITE" id="PS50850">
    <property type="entry name" value="MFS"/>
    <property type="match status" value="1"/>
</dbReference>
<dbReference type="InterPro" id="IPR004521">
    <property type="entry name" value="Uncharacterised_CHP00451"/>
</dbReference>
<protein>
    <recommendedName>
        <fullName evidence="10">Major facilitator superfamily (MFS) profile domain-containing protein</fullName>
    </recommendedName>
</protein>
<feature type="transmembrane region" description="Helical" evidence="9">
    <location>
        <begin position="304"/>
        <end position="327"/>
    </location>
</feature>
<evidence type="ECO:0000256" key="9">
    <source>
        <dbReference type="SAM" id="Phobius"/>
    </source>
</evidence>
<dbReference type="PROSITE" id="PS00217">
    <property type="entry name" value="SUGAR_TRANSPORT_2"/>
    <property type="match status" value="1"/>
</dbReference>
<comment type="subcellular location">
    <subcellularLocation>
        <location evidence="2">Cytoplasm</location>
    </subcellularLocation>
    <subcellularLocation>
        <location evidence="1">Membrane</location>
        <topology evidence="1">Multi-pass membrane protein</topology>
    </subcellularLocation>
</comment>
<evidence type="ECO:0000259" key="10">
    <source>
        <dbReference type="PROSITE" id="PS50850"/>
    </source>
</evidence>
<dbReference type="CDD" id="cd21155">
    <property type="entry name" value="PUA_MCTS-1-like"/>
    <property type="match status" value="1"/>
</dbReference>
<dbReference type="Proteomes" id="UP001492380">
    <property type="component" value="Unassembled WGS sequence"/>
</dbReference>
<dbReference type="InterPro" id="IPR041366">
    <property type="entry name" value="Pre-PUA"/>
</dbReference>
<dbReference type="Pfam" id="PF01472">
    <property type="entry name" value="PUA"/>
    <property type="match status" value="1"/>
</dbReference>
<comment type="similarity">
    <text evidence="3">Belongs to the major facilitator superfamily. Sugar transporter (TC 2.A.1.1) family.</text>
</comment>
<keyword evidence="7 9" id="KW-1133">Transmembrane helix</keyword>
<proteinExistence type="inferred from homology"/>
<dbReference type="PRINTS" id="PR00171">
    <property type="entry name" value="SUGRTRNSPORT"/>
</dbReference>
<organism evidence="11 12">
    <name type="scientific">Phyllosticta capitalensis</name>
    <dbReference type="NCBI Taxonomy" id="121624"/>
    <lineage>
        <taxon>Eukaryota</taxon>
        <taxon>Fungi</taxon>
        <taxon>Dikarya</taxon>
        <taxon>Ascomycota</taxon>
        <taxon>Pezizomycotina</taxon>
        <taxon>Dothideomycetes</taxon>
        <taxon>Dothideomycetes incertae sedis</taxon>
        <taxon>Botryosphaeriales</taxon>
        <taxon>Phyllostictaceae</taxon>
        <taxon>Phyllosticta</taxon>
    </lineage>
</organism>
<evidence type="ECO:0000256" key="3">
    <source>
        <dbReference type="ARBA" id="ARBA00010992"/>
    </source>
</evidence>
<dbReference type="InterPro" id="IPR003663">
    <property type="entry name" value="Sugar/inositol_transpt"/>
</dbReference>
<name>A0ABR1YVL0_9PEZI</name>
<dbReference type="NCBIfam" id="TIGR00451">
    <property type="entry name" value="unchar_dom_2"/>
    <property type="match status" value="1"/>
</dbReference>
<feature type="transmembrane region" description="Helical" evidence="9">
    <location>
        <begin position="270"/>
        <end position="292"/>
    </location>
</feature>
<keyword evidence="6 9" id="KW-0812">Transmembrane</keyword>
<evidence type="ECO:0000313" key="12">
    <source>
        <dbReference type="Proteomes" id="UP001492380"/>
    </source>
</evidence>
<accession>A0ABR1YVL0</accession>
<comment type="caution">
    <text evidence="11">The sequence shown here is derived from an EMBL/GenBank/DDBJ whole genome shotgun (WGS) entry which is preliminary data.</text>
</comment>
<dbReference type="Pfam" id="PF00083">
    <property type="entry name" value="Sugar_tr"/>
    <property type="match status" value="1"/>
</dbReference>
<dbReference type="Pfam" id="PF17832">
    <property type="entry name" value="Pre-PUA"/>
    <property type="match status" value="1"/>
</dbReference>
<evidence type="ECO:0000256" key="1">
    <source>
        <dbReference type="ARBA" id="ARBA00004141"/>
    </source>
</evidence>
<evidence type="ECO:0000313" key="11">
    <source>
        <dbReference type="EMBL" id="KAK8240018.1"/>
    </source>
</evidence>
<keyword evidence="4" id="KW-0813">Transport</keyword>
<feature type="transmembrane region" description="Helical" evidence="9">
    <location>
        <begin position="367"/>
        <end position="390"/>
    </location>
</feature>
<dbReference type="PANTHER" id="PTHR48022:SF77">
    <property type="entry name" value="MAJOR FACILITATOR SUPERFAMILY (MFS) PROFILE DOMAIN-CONTAINING PROTEIN"/>
    <property type="match status" value="1"/>
</dbReference>
<keyword evidence="5" id="KW-0963">Cytoplasm</keyword>
<dbReference type="SMART" id="SM00359">
    <property type="entry name" value="PUA"/>
    <property type="match status" value="1"/>
</dbReference>
<keyword evidence="8 9" id="KW-0472">Membrane</keyword>
<feature type="transmembrane region" description="Helical" evidence="9">
    <location>
        <begin position="180"/>
        <end position="202"/>
    </location>
</feature>
<evidence type="ECO:0000256" key="7">
    <source>
        <dbReference type="ARBA" id="ARBA00022989"/>
    </source>
</evidence>
<dbReference type="InterPro" id="IPR005829">
    <property type="entry name" value="Sugar_transporter_CS"/>
</dbReference>
<dbReference type="EMBL" id="JBBWRZ010000003">
    <property type="protein sequence ID" value="KAK8240018.1"/>
    <property type="molecule type" value="Genomic_DNA"/>
</dbReference>
<evidence type="ECO:0000256" key="8">
    <source>
        <dbReference type="ARBA" id="ARBA00023136"/>
    </source>
</evidence>
<gene>
    <name evidence="11" type="ORF">HDK90DRAFT_523158</name>
</gene>